<dbReference type="EMBL" id="ASPP01018813">
    <property type="protein sequence ID" value="ETO15766.1"/>
    <property type="molecule type" value="Genomic_DNA"/>
</dbReference>
<accession>X6MQ35</accession>
<sequence length="115" mass="13901">MKLKGIILVLIALDRILCHRVYIFYHEYLAFCQMITVSIHVKAKLRVCDVSQLVMICLFILMKQKYIYCMKLRQIINYKQSKNEITSIIEYWIRILKIKLVWIDDFDKIIKKIKS</sequence>
<evidence type="ECO:0000313" key="1">
    <source>
        <dbReference type="EMBL" id="ETO15766.1"/>
    </source>
</evidence>
<gene>
    <name evidence="1" type="ORF">RFI_21598</name>
</gene>
<proteinExistence type="predicted"/>
<reference evidence="1 2" key="1">
    <citation type="journal article" date="2013" name="Curr. Biol.">
        <title>The Genome of the Foraminiferan Reticulomyxa filosa.</title>
        <authorList>
            <person name="Glockner G."/>
            <person name="Hulsmann N."/>
            <person name="Schleicher M."/>
            <person name="Noegel A.A."/>
            <person name="Eichinger L."/>
            <person name="Gallinger C."/>
            <person name="Pawlowski J."/>
            <person name="Sierra R."/>
            <person name="Euteneuer U."/>
            <person name="Pillet L."/>
            <person name="Moustafa A."/>
            <person name="Platzer M."/>
            <person name="Groth M."/>
            <person name="Szafranski K."/>
            <person name="Schliwa M."/>
        </authorList>
    </citation>
    <scope>NUCLEOTIDE SEQUENCE [LARGE SCALE GENOMIC DNA]</scope>
</reference>
<keyword evidence="2" id="KW-1185">Reference proteome</keyword>
<dbReference type="AlphaFoldDB" id="X6MQ35"/>
<name>X6MQ35_RETFI</name>
<comment type="caution">
    <text evidence="1">The sequence shown here is derived from an EMBL/GenBank/DDBJ whole genome shotgun (WGS) entry which is preliminary data.</text>
</comment>
<evidence type="ECO:0000313" key="2">
    <source>
        <dbReference type="Proteomes" id="UP000023152"/>
    </source>
</evidence>
<organism evidence="1 2">
    <name type="scientific">Reticulomyxa filosa</name>
    <dbReference type="NCBI Taxonomy" id="46433"/>
    <lineage>
        <taxon>Eukaryota</taxon>
        <taxon>Sar</taxon>
        <taxon>Rhizaria</taxon>
        <taxon>Retaria</taxon>
        <taxon>Foraminifera</taxon>
        <taxon>Monothalamids</taxon>
        <taxon>Reticulomyxidae</taxon>
        <taxon>Reticulomyxa</taxon>
    </lineage>
</organism>
<dbReference type="Proteomes" id="UP000023152">
    <property type="component" value="Unassembled WGS sequence"/>
</dbReference>
<protein>
    <submittedName>
        <fullName evidence="1">Uncharacterized protein</fullName>
    </submittedName>
</protein>